<gene>
    <name evidence="3" type="ORF">SAMN06297468_1830</name>
</gene>
<evidence type="ECO:0000313" key="4">
    <source>
        <dbReference type="Proteomes" id="UP000194420"/>
    </source>
</evidence>
<keyword evidence="4" id="KW-1185">Reference proteome</keyword>
<dbReference type="InterPro" id="IPR012340">
    <property type="entry name" value="NA-bd_OB-fold"/>
</dbReference>
<name>A0A1Y6FB45_9SPHN</name>
<sequence>MANFGHIKHYNANTGTGFIRPEDGEDPLPFRASEMIVEGEDPKEEIRVRYEIEKDRQGEPQAVRLQKA</sequence>
<dbReference type="PROSITE" id="PS51857">
    <property type="entry name" value="CSD_2"/>
    <property type="match status" value="1"/>
</dbReference>
<organism evidence="3 4">
    <name type="scientific">Altererythrobacter xiamenensis</name>
    <dbReference type="NCBI Taxonomy" id="1316679"/>
    <lineage>
        <taxon>Bacteria</taxon>
        <taxon>Pseudomonadati</taxon>
        <taxon>Pseudomonadota</taxon>
        <taxon>Alphaproteobacteria</taxon>
        <taxon>Sphingomonadales</taxon>
        <taxon>Erythrobacteraceae</taxon>
        <taxon>Altererythrobacter</taxon>
    </lineage>
</organism>
<evidence type="ECO:0000256" key="1">
    <source>
        <dbReference type="SAM" id="MobiDB-lite"/>
    </source>
</evidence>
<proteinExistence type="predicted"/>
<feature type="region of interest" description="Disordered" evidence="1">
    <location>
        <begin position="1"/>
        <end position="27"/>
    </location>
</feature>
<dbReference type="InterPro" id="IPR002059">
    <property type="entry name" value="CSP_DNA-bd"/>
</dbReference>
<dbReference type="OrthoDB" id="7428521at2"/>
<dbReference type="Pfam" id="PF00313">
    <property type="entry name" value="CSD"/>
    <property type="match status" value="1"/>
</dbReference>
<feature type="domain" description="CSD" evidence="2">
    <location>
        <begin position="2"/>
        <end position="67"/>
    </location>
</feature>
<dbReference type="AlphaFoldDB" id="A0A1Y6FB45"/>
<dbReference type="GO" id="GO:0003676">
    <property type="term" value="F:nucleic acid binding"/>
    <property type="evidence" value="ECO:0007669"/>
    <property type="project" value="InterPro"/>
</dbReference>
<reference evidence="4" key="1">
    <citation type="submission" date="2017-04" db="EMBL/GenBank/DDBJ databases">
        <authorList>
            <person name="Varghese N."/>
            <person name="Submissions S."/>
        </authorList>
    </citation>
    <scope>NUCLEOTIDE SEQUENCE [LARGE SCALE GENOMIC DNA]</scope>
</reference>
<dbReference type="RefSeq" id="WP_159456630.1">
    <property type="nucleotide sequence ID" value="NZ_FXWG01000002.1"/>
</dbReference>
<accession>A0A1Y6FB45</accession>
<dbReference type="Proteomes" id="UP000194420">
    <property type="component" value="Unassembled WGS sequence"/>
</dbReference>
<evidence type="ECO:0000259" key="2">
    <source>
        <dbReference type="PROSITE" id="PS51857"/>
    </source>
</evidence>
<protein>
    <submittedName>
        <fullName evidence="3">Cold shock protein, CspA family</fullName>
    </submittedName>
</protein>
<evidence type="ECO:0000313" key="3">
    <source>
        <dbReference type="EMBL" id="SMQ69643.1"/>
    </source>
</evidence>
<dbReference type="Gene3D" id="2.40.50.140">
    <property type="entry name" value="Nucleic acid-binding proteins"/>
    <property type="match status" value="1"/>
</dbReference>
<dbReference type="SUPFAM" id="SSF50249">
    <property type="entry name" value="Nucleic acid-binding proteins"/>
    <property type="match status" value="1"/>
</dbReference>
<dbReference type="EMBL" id="FXWG01000002">
    <property type="protein sequence ID" value="SMQ69643.1"/>
    <property type="molecule type" value="Genomic_DNA"/>
</dbReference>